<proteinExistence type="predicted"/>
<dbReference type="AlphaFoldDB" id="A0AAP0N397"/>
<sequence length="91" mass="10761">MESVLVLTKRLLLCRMTAERMLDNQIRRELYVGENKNSREAYIEMSMIWDRNSSSRFLSVYFLRALALFLVYSRLEHQVSLVYSSYSLPAS</sequence>
<accession>A0AAP0N397</accession>
<organism evidence="1 2">
    <name type="scientific">Citrus x changshan-huyou</name>
    <dbReference type="NCBI Taxonomy" id="2935761"/>
    <lineage>
        <taxon>Eukaryota</taxon>
        <taxon>Viridiplantae</taxon>
        <taxon>Streptophyta</taxon>
        <taxon>Embryophyta</taxon>
        <taxon>Tracheophyta</taxon>
        <taxon>Spermatophyta</taxon>
        <taxon>Magnoliopsida</taxon>
        <taxon>eudicotyledons</taxon>
        <taxon>Gunneridae</taxon>
        <taxon>Pentapetalae</taxon>
        <taxon>rosids</taxon>
        <taxon>malvids</taxon>
        <taxon>Sapindales</taxon>
        <taxon>Rutaceae</taxon>
        <taxon>Aurantioideae</taxon>
        <taxon>Citrus</taxon>
    </lineage>
</organism>
<evidence type="ECO:0000313" key="2">
    <source>
        <dbReference type="Proteomes" id="UP001428341"/>
    </source>
</evidence>
<keyword evidence="2" id="KW-1185">Reference proteome</keyword>
<name>A0AAP0N397_9ROSI</name>
<dbReference type="Proteomes" id="UP001428341">
    <property type="component" value="Unassembled WGS sequence"/>
</dbReference>
<reference evidence="1 2" key="1">
    <citation type="submission" date="2024-05" db="EMBL/GenBank/DDBJ databases">
        <title>Haplotype-resolved chromosome-level genome assembly of Huyou (Citrus changshanensis).</title>
        <authorList>
            <person name="Miao C."/>
            <person name="Chen W."/>
            <person name="Wu Y."/>
            <person name="Wang L."/>
            <person name="Zhao S."/>
            <person name="Grierson D."/>
            <person name="Xu C."/>
            <person name="Chen K."/>
        </authorList>
    </citation>
    <scope>NUCLEOTIDE SEQUENCE [LARGE SCALE GENOMIC DNA]</scope>
    <source>
        <strain evidence="1">01-14</strain>
        <tissue evidence="1">Leaf</tissue>
    </source>
</reference>
<protein>
    <submittedName>
        <fullName evidence="1">Uncharacterized protein</fullName>
    </submittedName>
</protein>
<evidence type="ECO:0000313" key="1">
    <source>
        <dbReference type="EMBL" id="KAK9230756.1"/>
    </source>
</evidence>
<comment type="caution">
    <text evidence="1">The sequence shown here is derived from an EMBL/GenBank/DDBJ whole genome shotgun (WGS) entry which is preliminary data.</text>
</comment>
<gene>
    <name evidence="1" type="ORF">WN944_023728</name>
</gene>
<dbReference type="EMBL" id="JBCGBO010000001">
    <property type="protein sequence ID" value="KAK9230756.1"/>
    <property type="molecule type" value="Genomic_DNA"/>
</dbReference>